<proteinExistence type="predicted"/>
<keyword evidence="1" id="KW-0479">Metal-binding</keyword>
<dbReference type="PANTHER" id="PTHR35848">
    <property type="entry name" value="OXALATE-BINDING PROTEIN"/>
    <property type="match status" value="1"/>
</dbReference>
<dbReference type="InterPro" id="IPR014710">
    <property type="entry name" value="RmlC-like_jellyroll"/>
</dbReference>
<reference evidence="3" key="1">
    <citation type="submission" date="2022-12" db="EMBL/GenBank/DDBJ databases">
        <title>Reference genome sequencing for broad-spectrum identification of bacterial and archaeal isolates by mass spectrometry.</title>
        <authorList>
            <person name="Sekiguchi Y."/>
            <person name="Tourlousse D.M."/>
        </authorList>
    </citation>
    <scope>NUCLEOTIDE SEQUENCE</scope>
    <source>
        <strain evidence="3">H2</strain>
    </source>
</reference>
<evidence type="ECO:0000256" key="1">
    <source>
        <dbReference type="ARBA" id="ARBA00022723"/>
    </source>
</evidence>
<dbReference type="InterPro" id="IPR013096">
    <property type="entry name" value="Cupin_2"/>
</dbReference>
<accession>A0A9W6LDC3</accession>
<dbReference type="GO" id="GO:0046872">
    <property type="term" value="F:metal ion binding"/>
    <property type="evidence" value="ECO:0007669"/>
    <property type="project" value="UniProtKB-KW"/>
</dbReference>
<dbReference type="Gene3D" id="2.60.120.10">
    <property type="entry name" value="Jelly Rolls"/>
    <property type="match status" value="1"/>
</dbReference>
<evidence type="ECO:0000259" key="2">
    <source>
        <dbReference type="Pfam" id="PF07883"/>
    </source>
</evidence>
<dbReference type="RefSeq" id="WP_214186315.1">
    <property type="nucleotide sequence ID" value="NZ_BSDS01000001.1"/>
</dbReference>
<feature type="domain" description="Cupin type-2" evidence="2">
    <location>
        <begin position="34"/>
        <end position="101"/>
    </location>
</feature>
<gene>
    <name evidence="3" type="ORF">GHYDROH2_20950</name>
</gene>
<organism evidence="3 4">
    <name type="scientific">Geobacter hydrogenophilus</name>
    <dbReference type="NCBI Taxonomy" id="40983"/>
    <lineage>
        <taxon>Bacteria</taxon>
        <taxon>Pseudomonadati</taxon>
        <taxon>Thermodesulfobacteriota</taxon>
        <taxon>Desulfuromonadia</taxon>
        <taxon>Geobacterales</taxon>
        <taxon>Geobacteraceae</taxon>
        <taxon>Geobacter</taxon>
    </lineage>
</organism>
<dbReference type="Proteomes" id="UP001144352">
    <property type="component" value="Unassembled WGS sequence"/>
</dbReference>
<sequence length="106" mass="11831">MKSQVLDVQKLKKFTDEKRHQETIWSDDHARVSLICMKPGQEIITHTHHGSHIWMVMEGTGEFLSGKQVQTITTGQIVIVPAFEDHGIRNGSPENLVIASITGQGD</sequence>
<dbReference type="PANTHER" id="PTHR35848:SF6">
    <property type="entry name" value="CUPIN TYPE-2 DOMAIN-CONTAINING PROTEIN"/>
    <property type="match status" value="1"/>
</dbReference>
<dbReference type="InterPro" id="IPR051610">
    <property type="entry name" value="GPI/OXD"/>
</dbReference>
<name>A0A9W6LDC3_9BACT</name>
<evidence type="ECO:0000313" key="4">
    <source>
        <dbReference type="Proteomes" id="UP001144352"/>
    </source>
</evidence>
<dbReference type="InterPro" id="IPR011051">
    <property type="entry name" value="RmlC_Cupin_sf"/>
</dbReference>
<dbReference type="AlphaFoldDB" id="A0A9W6LDC3"/>
<evidence type="ECO:0000313" key="3">
    <source>
        <dbReference type="EMBL" id="GLI38594.1"/>
    </source>
</evidence>
<dbReference type="Pfam" id="PF07883">
    <property type="entry name" value="Cupin_2"/>
    <property type="match status" value="1"/>
</dbReference>
<keyword evidence="4" id="KW-1185">Reference proteome</keyword>
<protein>
    <submittedName>
        <fullName evidence="3">Cupin</fullName>
    </submittedName>
</protein>
<dbReference type="SUPFAM" id="SSF51182">
    <property type="entry name" value="RmlC-like cupins"/>
    <property type="match status" value="1"/>
</dbReference>
<comment type="caution">
    <text evidence="3">The sequence shown here is derived from an EMBL/GenBank/DDBJ whole genome shotgun (WGS) entry which is preliminary data.</text>
</comment>
<dbReference type="EMBL" id="BSDS01000001">
    <property type="protein sequence ID" value="GLI38594.1"/>
    <property type="molecule type" value="Genomic_DNA"/>
</dbReference>
<dbReference type="CDD" id="cd07008">
    <property type="entry name" value="cupin_yp_001338853-like"/>
    <property type="match status" value="1"/>
</dbReference>